<feature type="transmembrane region" description="Helical" evidence="6">
    <location>
        <begin position="318"/>
        <end position="343"/>
    </location>
</feature>
<protein>
    <submittedName>
        <fullName evidence="9">Competence protein ComEC</fullName>
    </submittedName>
</protein>
<accession>A0AAN4RKR3</accession>
<evidence type="ECO:0000313" key="9">
    <source>
        <dbReference type="EMBL" id="GEQ54381.1"/>
    </source>
</evidence>
<dbReference type="InterPro" id="IPR035681">
    <property type="entry name" value="ComA-like_MBL"/>
</dbReference>
<dbReference type="NCBIfam" id="TIGR00361">
    <property type="entry name" value="ComEC_Rec2"/>
    <property type="match status" value="1"/>
</dbReference>
<dbReference type="GO" id="GO:0005886">
    <property type="term" value="C:plasma membrane"/>
    <property type="evidence" value="ECO:0007669"/>
    <property type="project" value="UniProtKB-SubCell"/>
</dbReference>
<evidence type="ECO:0000259" key="7">
    <source>
        <dbReference type="SMART" id="SM00849"/>
    </source>
</evidence>
<evidence type="ECO:0000256" key="4">
    <source>
        <dbReference type="ARBA" id="ARBA00022989"/>
    </source>
</evidence>
<comment type="caution">
    <text evidence="9">The sequence shown here is derived from an EMBL/GenBank/DDBJ whole genome shotgun (WGS) entry which is preliminary data.</text>
</comment>
<dbReference type="InterPro" id="IPR001279">
    <property type="entry name" value="Metallo-B-lactamas"/>
</dbReference>
<keyword evidence="3 6" id="KW-0812">Transmembrane</keyword>
<dbReference type="Pfam" id="PF03772">
    <property type="entry name" value="Competence"/>
    <property type="match status" value="1"/>
</dbReference>
<name>A0AAN4RKR3_9ENTE</name>
<reference evidence="9" key="2">
    <citation type="journal article" date="2020" name="Int. Dairy J.">
        <title>Lactic acid bacterial diversity in Brie cheese focusing on salt concentration and pH of isolation medium and characterisation of halophilic and alkaliphilic lactic acid bacterial isolates.</title>
        <authorList>
            <person name="Unno R."/>
            <person name="Matsutani M."/>
            <person name="Suzuki T."/>
            <person name="Kodama K."/>
            <person name="Matsushita H."/>
            <person name="Yamasato K."/>
            <person name="Koizumi Y."/>
            <person name="Ishikawa M."/>
        </authorList>
    </citation>
    <scope>NUCLEOTIDE SEQUENCE</scope>
    <source>
        <strain evidence="9">7C1</strain>
        <strain evidence="8">8C4</strain>
    </source>
</reference>
<feature type="transmembrane region" description="Helical" evidence="6">
    <location>
        <begin position="381"/>
        <end position="397"/>
    </location>
</feature>
<evidence type="ECO:0000256" key="1">
    <source>
        <dbReference type="ARBA" id="ARBA00004651"/>
    </source>
</evidence>
<feature type="transmembrane region" description="Helical" evidence="6">
    <location>
        <begin position="264"/>
        <end position="281"/>
    </location>
</feature>
<feature type="transmembrane region" description="Helical" evidence="6">
    <location>
        <begin position="170"/>
        <end position="192"/>
    </location>
</feature>
<dbReference type="AlphaFoldDB" id="A0AAN4RKR3"/>
<evidence type="ECO:0000256" key="6">
    <source>
        <dbReference type="SAM" id="Phobius"/>
    </source>
</evidence>
<dbReference type="CDD" id="cd07731">
    <property type="entry name" value="ComA-like_MBL-fold"/>
    <property type="match status" value="1"/>
</dbReference>
<dbReference type="InterPro" id="IPR004797">
    <property type="entry name" value="Competence_ComEC/Rec2"/>
</dbReference>
<keyword evidence="2" id="KW-1003">Cell membrane</keyword>
<dbReference type="SUPFAM" id="SSF56281">
    <property type="entry name" value="Metallo-hydrolase/oxidoreductase"/>
    <property type="match status" value="1"/>
</dbReference>
<reference evidence="9" key="1">
    <citation type="submission" date="2019-08" db="EMBL/GenBank/DDBJ databases">
        <authorList>
            <person name="Ishikawa M."/>
            <person name="Suzuki T."/>
            <person name="Matsutani M."/>
        </authorList>
    </citation>
    <scope>NUCLEOTIDE SEQUENCE</scope>
    <source>
        <strain evidence="9">7C1</strain>
        <strain evidence="8">8C4</strain>
    </source>
</reference>
<evidence type="ECO:0000256" key="3">
    <source>
        <dbReference type="ARBA" id="ARBA00022692"/>
    </source>
</evidence>
<evidence type="ECO:0000256" key="2">
    <source>
        <dbReference type="ARBA" id="ARBA00022475"/>
    </source>
</evidence>
<evidence type="ECO:0000313" key="10">
    <source>
        <dbReference type="Proteomes" id="UP000886597"/>
    </source>
</evidence>
<dbReference type="Gene3D" id="3.60.15.10">
    <property type="entry name" value="Ribonuclease Z/Hydroxyacylglutathione hydrolase-like"/>
    <property type="match status" value="1"/>
</dbReference>
<keyword evidence="11" id="KW-1185">Reference proteome</keyword>
<dbReference type="EMBL" id="BKBO01000016">
    <property type="protein sequence ID" value="GEQ49345.1"/>
    <property type="molecule type" value="Genomic_DNA"/>
</dbReference>
<dbReference type="RefSeq" id="WP_234755141.1">
    <property type="nucleotide sequence ID" value="NZ_JAKEIV010000001.1"/>
</dbReference>
<dbReference type="Proteomes" id="UP000886607">
    <property type="component" value="Unassembled WGS sequence"/>
</dbReference>
<evidence type="ECO:0000256" key="5">
    <source>
        <dbReference type="ARBA" id="ARBA00023136"/>
    </source>
</evidence>
<comment type="subcellular location">
    <subcellularLocation>
        <location evidence="1">Cell membrane</location>
        <topology evidence="1">Multi-pass membrane protein</topology>
    </subcellularLocation>
</comment>
<evidence type="ECO:0000313" key="11">
    <source>
        <dbReference type="Proteomes" id="UP000886607"/>
    </source>
</evidence>
<dbReference type="PANTHER" id="PTHR30619:SF1">
    <property type="entry name" value="RECOMBINATION PROTEIN 2"/>
    <property type="match status" value="1"/>
</dbReference>
<dbReference type="SMART" id="SM00849">
    <property type="entry name" value="Lactamase_B"/>
    <property type="match status" value="1"/>
</dbReference>
<dbReference type="PANTHER" id="PTHR30619">
    <property type="entry name" value="DNA INTERNALIZATION/COMPETENCE PROTEIN COMEC/REC2"/>
    <property type="match status" value="1"/>
</dbReference>
<keyword evidence="5 6" id="KW-0472">Membrane</keyword>
<proteinExistence type="predicted"/>
<dbReference type="InterPro" id="IPR036866">
    <property type="entry name" value="RibonucZ/Hydroxyglut_hydro"/>
</dbReference>
<feature type="transmembrane region" description="Helical" evidence="6">
    <location>
        <begin position="204"/>
        <end position="227"/>
    </location>
</feature>
<evidence type="ECO:0000313" key="8">
    <source>
        <dbReference type="EMBL" id="GEQ49345.1"/>
    </source>
</evidence>
<dbReference type="NCBIfam" id="TIGR00360">
    <property type="entry name" value="ComEC_N-term"/>
    <property type="match status" value="1"/>
</dbReference>
<sequence length="688" mass="78863">MLRTQISALPTPPEPEEKLTTKIKIYNDTIKINGDLVSFEGKMDKWKVDVQYQVASEAEQKNWQKRTNWSKEIQTKGAFLPTEGKRNLHGFDGKWFAFSNHKLGTFRIEEIQNKRALSRTSILRQWRACGIDWVQENFAKKSTPYILSLLFGYRDTSFQQIKEIYSSAGILHLFTISGMHVYLFYGWIFYFLRRTQLTFTEFGGIFFLFIALSIVIFGQTVSVWRAALMYMLRLLFKEMNIHLSSLDRFSIVLFLLLLHDPKTLLQFSGILSLWISWVILLDQPRLKTKWQQLFHSQEITLLAAPLIMYMFFELPILGGLLTALFIPLFSQLLLPLLVSTCFFKLLGFSSNIPEILLEKIIIFFEHLLSFTKSFVLTTGQPSLILTILALVAGVYIYQNYRKRWLFIPTLVLVAFQVCSLETSIAFVDVGQGDSIVIQTPFKQEVYVIDTGGKVNFFEDNWQSRNYRTNAEYTLIPYLKGEGVKKIDGLFLTHGDTDHMGDAQKLMEEFKIETLYLGKGSQQSSNIKKLLKNLTENTIVKETGSKDQVGKKLKLHVLAPEHVGKGENEDSLVIGTTIYGVNFVMTGDLDQAGEKKVMQDYPGLQADVLKLGHHGSRTSTAPAFIKQLQPKQGIISCGKDNRFNHPHPEVVDTLQDHQVQILRTDEQGMIRYSWQMFAPKMSISQQKEG</sequence>
<dbReference type="InterPro" id="IPR004477">
    <property type="entry name" value="ComEC_N"/>
</dbReference>
<dbReference type="InterPro" id="IPR052159">
    <property type="entry name" value="Competence_DNA_uptake"/>
</dbReference>
<feature type="transmembrane region" description="Helical" evidence="6">
    <location>
        <begin position="404"/>
        <end position="427"/>
    </location>
</feature>
<dbReference type="Proteomes" id="UP000886597">
    <property type="component" value="Unassembled WGS sequence"/>
</dbReference>
<keyword evidence="4 6" id="KW-1133">Transmembrane helix</keyword>
<dbReference type="GO" id="GO:0030420">
    <property type="term" value="P:establishment of competence for transformation"/>
    <property type="evidence" value="ECO:0007669"/>
    <property type="project" value="InterPro"/>
</dbReference>
<dbReference type="EMBL" id="BKBQ01000016">
    <property type="protein sequence ID" value="GEQ54381.1"/>
    <property type="molecule type" value="Genomic_DNA"/>
</dbReference>
<organism evidence="9 10">
    <name type="scientific">Tetragenococcus koreensis</name>
    <dbReference type="NCBI Taxonomy" id="290335"/>
    <lineage>
        <taxon>Bacteria</taxon>
        <taxon>Bacillati</taxon>
        <taxon>Bacillota</taxon>
        <taxon>Bacilli</taxon>
        <taxon>Lactobacillales</taxon>
        <taxon>Enterococcaceae</taxon>
        <taxon>Tetragenococcus</taxon>
    </lineage>
</organism>
<dbReference type="Pfam" id="PF00753">
    <property type="entry name" value="Lactamase_B"/>
    <property type="match status" value="1"/>
</dbReference>
<feature type="domain" description="Metallo-beta-lactamase" evidence="7">
    <location>
        <begin position="431"/>
        <end position="638"/>
    </location>
</feature>
<gene>
    <name evidence="9" type="primary">comEC</name>
    <name evidence="8" type="ORF">TK11N_11970</name>
    <name evidence="9" type="ORF">TK2N_12250</name>
</gene>